<evidence type="ECO:0008006" key="4">
    <source>
        <dbReference type="Google" id="ProtNLM"/>
    </source>
</evidence>
<keyword evidence="1" id="KW-1133">Transmembrane helix</keyword>
<evidence type="ECO:0000313" key="2">
    <source>
        <dbReference type="EMBL" id="MFD1569161.1"/>
    </source>
</evidence>
<keyword evidence="1" id="KW-0812">Transmembrane</keyword>
<feature type="transmembrane region" description="Helical" evidence="1">
    <location>
        <begin position="38"/>
        <end position="58"/>
    </location>
</feature>
<dbReference type="Proteomes" id="UP001597185">
    <property type="component" value="Unassembled WGS sequence"/>
</dbReference>
<organism evidence="2 3">
    <name type="scientific">Halorubrum laminariae</name>
    <dbReference type="NCBI Taxonomy" id="1433523"/>
    <lineage>
        <taxon>Archaea</taxon>
        <taxon>Methanobacteriati</taxon>
        <taxon>Methanobacteriota</taxon>
        <taxon>Stenosarchaea group</taxon>
        <taxon>Halobacteria</taxon>
        <taxon>Halobacteriales</taxon>
        <taxon>Haloferacaceae</taxon>
        <taxon>Halorubrum</taxon>
    </lineage>
</organism>
<gene>
    <name evidence="2" type="ORF">ACFR9T_00885</name>
</gene>
<keyword evidence="3" id="KW-1185">Reference proteome</keyword>
<protein>
    <recommendedName>
        <fullName evidence="4">DUF2964 family protein</fullName>
    </recommendedName>
</protein>
<dbReference type="AlphaFoldDB" id="A0ABD6BVV6"/>
<feature type="transmembrane region" description="Helical" evidence="1">
    <location>
        <begin position="12"/>
        <end position="31"/>
    </location>
</feature>
<reference evidence="2 3" key="1">
    <citation type="journal article" date="2019" name="Int. J. Syst. Evol. Microbiol.">
        <title>The Global Catalogue of Microorganisms (GCM) 10K type strain sequencing project: providing services to taxonomists for standard genome sequencing and annotation.</title>
        <authorList>
            <consortium name="The Broad Institute Genomics Platform"/>
            <consortium name="The Broad Institute Genome Sequencing Center for Infectious Disease"/>
            <person name="Wu L."/>
            <person name="Ma J."/>
        </authorList>
    </citation>
    <scope>NUCLEOTIDE SEQUENCE [LARGE SCALE GENOMIC DNA]</scope>
    <source>
        <strain evidence="2 3">CGMCC 1.12689</strain>
    </source>
</reference>
<dbReference type="EMBL" id="JBHUDB010000001">
    <property type="protein sequence ID" value="MFD1569161.1"/>
    <property type="molecule type" value="Genomic_DNA"/>
</dbReference>
<comment type="caution">
    <text evidence="2">The sequence shown here is derived from an EMBL/GenBank/DDBJ whole genome shotgun (WGS) entry which is preliminary data.</text>
</comment>
<name>A0ABD6BVV6_9EURY</name>
<proteinExistence type="predicted"/>
<keyword evidence="1" id="KW-0472">Membrane</keyword>
<evidence type="ECO:0000256" key="1">
    <source>
        <dbReference type="SAM" id="Phobius"/>
    </source>
</evidence>
<dbReference type="RefSeq" id="WP_256418414.1">
    <property type="nucleotide sequence ID" value="NZ_JANHDL010000006.1"/>
</dbReference>
<accession>A0ABD6BVV6</accession>
<evidence type="ECO:0000313" key="3">
    <source>
        <dbReference type="Proteomes" id="UP001597185"/>
    </source>
</evidence>
<sequence>MVLPETFDRSLAARQALVYLVAFCAVFAIVTYAIGGSVLLGVATGGIMAVVIIVFYAVTGELGVPDADE</sequence>